<dbReference type="EMBL" id="JAMJEV010000003">
    <property type="protein sequence ID" value="MDO0821961.1"/>
    <property type="molecule type" value="Genomic_DNA"/>
</dbReference>
<evidence type="ECO:0008006" key="3">
    <source>
        <dbReference type="Google" id="ProtNLM"/>
    </source>
</evidence>
<evidence type="ECO:0000313" key="1">
    <source>
        <dbReference type="EMBL" id="MDO0821961.1"/>
    </source>
</evidence>
<gene>
    <name evidence="1" type="ORF">M8H41_03680</name>
</gene>
<dbReference type="PANTHER" id="PTHR46844">
    <property type="entry name" value="SLR5058 PROTEIN"/>
    <property type="match status" value="1"/>
</dbReference>
<dbReference type="InterPro" id="IPR027417">
    <property type="entry name" value="P-loop_NTPase"/>
</dbReference>
<dbReference type="Gene3D" id="3.40.50.300">
    <property type="entry name" value="P-loop containing nucleotide triphosphate hydrolases"/>
    <property type="match status" value="1"/>
</dbReference>
<protein>
    <recommendedName>
        <fullName evidence="3">NACHT domain-containing protein</fullName>
    </recommendedName>
</protein>
<dbReference type="SUPFAM" id="SSF52540">
    <property type="entry name" value="P-loop containing nucleoside triphosphate hydrolases"/>
    <property type="match status" value="1"/>
</dbReference>
<reference evidence="1" key="1">
    <citation type="submission" date="2022-05" db="EMBL/GenBank/DDBJ databases">
        <title>Expanded diversity of anoxic marine methylotrophy in a Black Sea sulfate reducing microorganism.</title>
        <authorList>
            <person name="Fischer P.Q."/>
            <person name="Stams A.J.M."/>
            <person name="Villanueva L."/>
            <person name="Sousa D.Z."/>
        </authorList>
    </citation>
    <scope>NUCLEOTIDE SEQUENCE</scope>
    <source>
        <strain evidence="1">P130</strain>
    </source>
</reference>
<sequence>MVPIFREMKKFKEIRVTHGASERGKDIVLVEEDALGDLIYTALVIKNTRITNAIVQQKNRESVSTVIDQIVLTINSGYDCSTQKNRVAFNKIIVITSKDISHTAIEEFNKLSKRYNNINISTKEGKDIVKWIDSFIPHFFEMNSGKLSVYISELQNRCEQLNELKNISGFKGEVKKIIDIFVSPKLFRLTRKDIHGKVQTKPIYGHLERIIFEQHNVLIGAGPGAGKSTLLRAEIQKLLSRNTRGRILNFPILIKASALVNLLRDQTIIPALNEFIQTDFGIIDFDLNMQLGLDDMAVYLFIDGLDEVRLVDDRTLLKEEVKQLVKDHTKLKVIITSRETKDLEAIDMPTFRKWDLLPFEYKQVQKFIAGWFKHNKSDQILETLKEHELLEKLPSTPLVLTLLAILFEDENQVEVPANLSELYQMFIDLLVGKWNLDRKIDTFYKANVVEHMLSEVAMILHDSGRLSMSQVELSSAIKTVWDNDVGLPIDYEDFQRSLFEQTGLLVFNDKEDVEFRHLSFQEYLVAKCLTKCEDNLSSEVLKQRFLDDWWSQVIYYFCGLKQKNNLLLQDLAEASEQSTSATQIKAIWNLGYIIQTSYLSKLKTRKECIRRQLAAYAKSVSRLMLEQKSKNLMKEVPPAVLVLSMIHGFKIHYSSKYLLDIYKEIFGQLISSFQKKQPLPFDDCLQLTLISSVLADLNVPEYFLDIYDLTKHEALINIVTDYELSMILETNSSHADISRFKKISRKIHEQMRNSKSLYKIQFNAPKMAEVEQADESLLQVAVGIEE</sequence>
<accession>A0ABT8QKW1</accession>
<keyword evidence="2" id="KW-1185">Reference proteome</keyword>
<name>A0ABT8QKW1_9FIRM</name>
<dbReference type="RefSeq" id="WP_301998197.1">
    <property type="nucleotide sequence ID" value="NZ_JAMJEV010000003.1"/>
</dbReference>
<dbReference type="Proteomes" id="UP001176021">
    <property type="component" value="Unassembled WGS sequence"/>
</dbReference>
<organism evidence="1 2">
    <name type="scientific">Desulfosporosinus nitroreducens</name>
    <dbReference type="NCBI Taxonomy" id="2018668"/>
    <lineage>
        <taxon>Bacteria</taxon>
        <taxon>Bacillati</taxon>
        <taxon>Bacillota</taxon>
        <taxon>Clostridia</taxon>
        <taxon>Eubacteriales</taxon>
        <taxon>Desulfitobacteriaceae</taxon>
        <taxon>Desulfosporosinus</taxon>
    </lineage>
</organism>
<dbReference type="PANTHER" id="PTHR46844:SF1">
    <property type="entry name" value="SLR5058 PROTEIN"/>
    <property type="match status" value="1"/>
</dbReference>
<proteinExistence type="predicted"/>
<comment type="caution">
    <text evidence="1">The sequence shown here is derived from an EMBL/GenBank/DDBJ whole genome shotgun (WGS) entry which is preliminary data.</text>
</comment>
<evidence type="ECO:0000313" key="2">
    <source>
        <dbReference type="Proteomes" id="UP001176021"/>
    </source>
</evidence>